<keyword evidence="1" id="KW-0812">Transmembrane</keyword>
<dbReference type="EMBL" id="QKLU01000009">
    <property type="protein sequence ID" value="PYF70059.1"/>
    <property type="molecule type" value="Genomic_DNA"/>
</dbReference>
<reference evidence="2 3" key="1">
    <citation type="submission" date="2018-06" db="EMBL/GenBank/DDBJ databases">
        <title>Genomic Encyclopedia of Archaeal and Bacterial Type Strains, Phase II (KMG-II): from individual species to whole genera.</title>
        <authorList>
            <person name="Goeker M."/>
        </authorList>
    </citation>
    <scope>NUCLEOTIDE SEQUENCE [LARGE SCALE GENOMIC DNA]</scope>
    <source>
        <strain evidence="2 3">DSM 27372</strain>
    </source>
</reference>
<dbReference type="Proteomes" id="UP000248198">
    <property type="component" value="Unassembled WGS sequence"/>
</dbReference>
<dbReference type="RefSeq" id="WP_110834236.1">
    <property type="nucleotide sequence ID" value="NZ_QKLU01000009.1"/>
</dbReference>
<feature type="transmembrane region" description="Helical" evidence="1">
    <location>
        <begin position="171"/>
        <end position="191"/>
    </location>
</feature>
<keyword evidence="3" id="KW-1185">Reference proteome</keyword>
<keyword evidence="1" id="KW-0472">Membrane</keyword>
<evidence type="ECO:0000313" key="2">
    <source>
        <dbReference type="EMBL" id="PYF70059.1"/>
    </source>
</evidence>
<evidence type="ECO:0000256" key="1">
    <source>
        <dbReference type="SAM" id="Phobius"/>
    </source>
</evidence>
<feature type="transmembrane region" description="Helical" evidence="1">
    <location>
        <begin position="43"/>
        <end position="64"/>
    </location>
</feature>
<evidence type="ECO:0000313" key="3">
    <source>
        <dbReference type="Proteomes" id="UP000248198"/>
    </source>
</evidence>
<proteinExistence type="predicted"/>
<feature type="transmembrane region" description="Helical" evidence="1">
    <location>
        <begin position="211"/>
        <end position="229"/>
    </location>
</feature>
<feature type="transmembrane region" description="Helical" evidence="1">
    <location>
        <begin position="7"/>
        <end position="28"/>
    </location>
</feature>
<organism evidence="2 3">
    <name type="scientific">Pedobacter nutrimenti</name>
    <dbReference type="NCBI Taxonomy" id="1241337"/>
    <lineage>
        <taxon>Bacteria</taxon>
        <taxon>Pseudomonadati</taxon>
        <taxon>Bacteroidota</taxon>
        <taxon>Sphingobacteriia</taxon>
        <taxon>Sphingobacteriales</taxon>
        <taxon>Sphingobacteriaceae</taxon>
        <taxon>Pedobacter</taxon>
    </lineage>
</organism>
<accession>A0A318UAY3</accession>
<name>A0A318UAY3_9SPHI</name>
<comment type="caution">
    <text evidence="2">The sequence shown here is derived from an EMBL/GenBank/DDBJ whole genome shotgun (WGS) entry which is preliminary data.</text>
</comment>
<keyword evidence="1" id="KW-1133">Transmembrane helix</keyword>
<dbReference type="AlphaFoldDB" id="A0A318UAY3"/>
<gene>
    <name evidence="2" type="ORF">B0O44_109151</name>
</gene>
<dbReference type="OrthoDB" id="662998at2"/>
<sequence>MKQGSFNFWILFSLFFAIPFPMILYYTINSDVDVSALKQEDPWLALGILGLSVLLWIILLIRFFNKWILNVFRSKHNIEKLKREGLQREAKILKAVQLSKAGARYETYELMLSFKNLAGTEINQVAGVNDARPYEHRFEVGKKVDLLLDKDLKGIPYFIFSSTEARIKKGIIGMIFIGWLSLLMAIMAYYLFSYQLESHGAGWRFMSFGHPLLLCPVILVFYGLLGYLIGRFSGQTKQAVNIKFKGLRARARLLNARQTGLYINEQPNVEFLLEYTDEQQQVHQVSFKRIVDLLDLHMTRQEYIDIFYLKEDPSRIAFASDLEEIN</sequence>
<protein>
    <submittedName>
        <fullName evidence="2">Uncharacterized protein</fullName>
    </submittedName>
</protein>